<proteinExistence type="predicted"/>
<evidence type="ECO:0000313" key="4">
    <source>
        <dbReference type="Proteomes" id="UP000481861"/>
    </source>
</evidence>
<name>A0A7C8I4L9_9PLEO</name>
<dbReference type="SMART" id="SM00450">
    <property type="entry name" value="RHOD"/>
    <property type="match status" value="1"/>
</dbReference>
<feature type="region of interest" description="Disordered" evidence="1">
    <location>
        <begin position="187"/>
        <end position="222"/>
    </location>
</feature>
<accession>A0A7C8I4L9</accession>
<dbReference type="InterPro" id="IPR001763">
    <property type="entry name" value="Rhodanese-like_dom"/>
</dbReference>
<keyword evidence="4" id="KW-1185">Reference proteome</keyword>
<evidence type="ECO:0000259" key="2">
    <source>
        <dbReference type="PROSITE" id="PS50206"/>
    </source>
</evidence>
<gene>
    <name evidence="3" type="ORF">BDV95DRAFT_574466</name>
</gene>
<sequence length="222" mass="24923">MATRIASELLALRTRFLNLQTRFLSLRNSSLLQPIKTVQPITLRINSASLQRQIRVLGVRSRILEQRRWHSGMTDGQRKSVYSFEDVLKIIENPSDSTLIIDVREPFEFAENAIPLSLNIPITSQPDALLLPPEEFQDRFGFMKPPTTHEVVFYCKAGVRSSAAAQLARQAGYEKVREYRGSWIDWVRNGGPGTKSPSGPGGKGEINKSEVKEVKDEGGSRV</sequence>
<dbReference type="Gene3D" id="3.40.250.10">
    <property type="entry name" value="Rhodanese-like domain"/>
    <property type="match status" value="1"/>
</dbReference>
<dbReference type="GO" id="GO:0005739">
    <property type="term" value="C:mitochondrion"/>
    <property type="evidence" value="ECO:0007669"/>
    <property type="project" value="TreeGrafter"/>
</dbReference>
<dbReference type="EMBL" id="JAADJZ010000013">
    <property type="protein sequence ID" value="KAF2870729.1"/>
    <property type="molecule type" value="Genomic_DNA"/>
</dbReference>
<feature type="domain" description="Rhodanese" evidence="2">
    <location>
        <begin position="94"/>
        <end position="195"/>
    </location>
</feature>
<dbReference type="PANTHER" id="PTHR44086">
    <property type="entry name" value="THIOSULFATE SULFURTRANSFERASE RDL2, MITOCHONDRIAL-RELATED"/>
    <property type="match status" value="1"/>
</dbReference>
<dbReference type="GO" id="GO:0004792">
    <property type="term" value="F:thiosulfate-cyanide sulfurtransferase activity"/>
    <property type="evidence" value="ECO:0007669"/>
    <property type="project" value="TreeGrafter"/>
</dbReference>
<dbReference type="PROSITE" id="PS50206">
    <property type="entry name" value="RHODANESE_3"/>
    <property type="match status" value="1"/>
</dbReference>
<comment type="caution">
    <text evidence="3">The sequence shown here is derived from an EMBL/GenBank/DDBJ whole genome shotgun (WGS) entry which is preliminary data.</text>
</comment>
<dbReference type="OrthoDB" id="566238at2759"/>
<reference evidence="3 4" key="1">
    <citation type="submission" date="2020-01" db="EMBL/GenBank/DDBJ databases">
        <authorList>
            <consortium name="DOE Joint Genome Institute"/>
            <person name="Haridas S."/>
            <person name="Albert R."/>
            <person name="Binder M."/>
            <person name="Bloem J."/>
            <person name="Labutti K."/>
            <person name="Salamov A."/>
            <person name="Andreopoulos B."/>
            <person name="Baker S.E."/>
            <person name="Barry K."/>
            <person name="Bills G."/>
            <person name="Bluhm B.H."/>
            <person name="Cannon C."/>
            <person name="Castanera R."/>
            <person name="Culley D.E."/>
            <person name="Daum C."/>
            <person name="Ezra D."/>
            <person name="Gonzalez J.B."/>
            <person name="Henrissat B."/>
            <person name="Kuo A."/>
            <person name="Liang C."/>
            <person name="Lipzen A."/>
            <person name="Lutzoni F."/>
            <person name="Magnuson J."/>
            <person name="Mondo S."/>
            <person name="Nolan M."/>
            <person name="Ohm R."/>
            <person name="Pangilinan J."/>
            <person name="Park H.-J.H."/>
            <person name="Ramirez L."/>
            <person name="Alfaro M."/>
            <person name="Sun H."/>
            <person name="Tritt A."/>
            <person name="Yoshinaga Y."/>
            <person name="Zwiers L.-H.L."/>
            <person name="Turgeon B.G."/>
            <person name="Goodwin S.B."/>
            <person name="Spatafora J.W."/>
            <person name="Crous P.W."/>
            <person name="Grigoriev I.V."/>
        </authorList>
    </citation>
    <scope>NUCLEOTIDE SEQUENCE [LARGE SCALE GENOMIC DNA]</scope>
    <source>
        <strain evidence="3 4">CBS 611.86</strain>
    </source>
</reference>
<dbReference type="InterPro" id="IPR036873">
    <property type="entry name" value="Rhodanese-like_dom_sf"/>
</dbReference>
<dbReference type="AlphaFoldDB" id="A0A7C8I4L9"/>
<dbReference type="Proteomes" id="UP000481861">
    <property type="component" value="Unassembled WGS sequence"/>
</dbReference>
<evidence type="ECO:0000313" key="3">
    <source>
        <dbReference type="EMBL" id="KAF2870729.1"/>
    </source>
</evidence>
<evidence type="ECO:0000256" key="1">
    <source>
        <dbReference type="SAM" id="MobiDB-lite"/>
    </source>
</evidence>
<dbReference type="PANTHER" id="PTHR44086:SF10">
    <property type="entry name" value="THIOSULFATE SULFURTRANSFERASE_RHODANESE-LIKE DOMAIN-CONTAINING PROTEIN 3"/>
    <property type="match status" value="1"/>
</dbReference>
<dbReference type="CDD" id="cd01519">
    <property type="entry name" value="RHOD_HSP67B2"/>
    <property type="match status" value="1"/>
</dbReference>
<protein>
    <submittedName>
        <fullName evidence="3">Rhodanese-like domain-containing protein</fullName>
    </submittedName>
</protein>
<feature type="compositionally biased region" description="Basic and acidic residues" evidence="1">
    <location>
        <begin position="205"/>
        <end position="222"/>
    </location>
</feature>
<dbReference type="Pfam" id="PF00581">
    <property type="entry name" value="Rhodanese"/>
    <property type="match status" value="1"/>
</dbReference>
<dbReference type="SUPFAM" id="SSF52821">
    <property type="entry name" value="Rhodanese/Cell cycle control phosphatase"/>
    <property type="match status" value="1"/>
</dbReference>
<organism evidence="3 4">
    <name type="scientific">Massariosphaeria phaeospora</name>
    <dbReference type="NCBI Taxonomy" id="100035"/>
    <lineage>
        <taxon>Eukaryota</taxon>
        <taxon>Fungi</taxon>
        <taxon>Dikarya</taxon>
        <taxon>Ascomycota</taxon>
        <taxon>Pezizomycotina</taxon>
        <taxon>Dothideomycetes</taxon>
        <taxon>Pleosporomycetidae</taxon>
        <taxon>Pleosporales</taxon>
        <taxon>Pleosporales incertae sedis</taxon>
        <taxon>Massariosphaeria</taxon>
    </lineage>
</organism>